<dbReference type="EMBL" id="BAAFJT010000038">
    <property type="protein sequence ID" value="GAB0202343.1"/>
    <property type="molecule type" value="Genomic_DNA"/>
</dbReference>
<keyword evidence="1" id="KW-0479">Metal-binding</keyword>
<feature type="compositionally biased region" description="Basic and acidic residues" evidence="5">
    <location>
        <begin position="162"/>
        <end position="171"/>
    </location>
</feature>
<proteinExistence type="predicted"/>
<name>A0ABC9XX90_GRUJA</name>
<dbReference type="InterPro" id="IPR001739">
    <property type="entry name" value="Methyl_CpG_DNA-bd"/>
</dbReference>
<organism evidence="7 8">
    <name type="scientific">Grus japonensis</name>
    <name type="common">Japanese crane</name>
    <name type="synonym">Red-crowned crane</name>
    <dbReference type="NCBI Taxonomy" id="30415"/>
    <lineage>
        <taxon>Eukaryota</taxon>
        <taxon>Metazoa</taxon>
        <taxon>Chordata</taxon>
        <taxon>Craniata</taxon>
        <taxon>Vertebrata</taxon>
        <taxon>Euteleostomi</taxon>
        <taxon>Archelosauria</taxon>
        <taxon>Archosauria</taxon>
        <taxon>Dinosauria</taxon>
        <taxon>Saurischia</taxon>
        <taxon>Theropoda</taxon>
        <taxon>Coelurosauria</taxon>
        <taxon>Aves</taxon>
        <taxon>Neognathae</taxon>
        <taxon>Neoaves</taxon>
        <taxon>Gruiformes</taxon>
        <taxon>Gruidae</taxon>
        <taxon>Grus</taxon>
    </lineage>
</organism>
<evidence type="ECO:0000259" key="6">
    <source>
        <dbReference type="PROSITE" id="PS51058"/>
    </source>
</evidence>
<protein>
    <submittedName>
        <fullName evidence="7">Methyl-CpG-binding domain protein 1</fullName>
    </submittedName>
</protein>
<keyword evidence="2 4" id="KW-0863">Zinc-finger</keyword>
<dbReference type="SMART" id="SM00391">
    <property type="entry name" value="MBD"/>
    <property type="match status" value="1"/>
</dbReference>
<comment type="caution">
    <text evidence="7">The sequence shown here is derived from an EMBL/GenBank/DDBJ whole genome shotgun (WGS) entry which is preliminary data.</text>
</comment>
<dbReference type="AlphaFoldDB" id="A0ABC9XX90"/>
<accession>A0ABC9XX90</accession>
<reference evidence="7 8" key="1">
    <citation type="submission" date="2024-06" db="EMBL/GenBank/DDBJ databases">
        <title>The draft genome of Grus japonensis, version 3.</title>
        <authorList>
            <person name="Nabeshima K."/>
            <person name="Suzuki S."/>
            <person name="Onuma M."/>
        </authorList>
    </citation>
    <scope>NUCLEOTIDE SEQUENCE [LARGE SCALE GENOMIC DNA]</scope>
    <source>
        <strain evidence="7 8">451A</strain>
    </source>
</reference>
<feature type="region of interest" description="Disordered" evidence="5">
    <location>
        <begin position="162"/>
        <end position="190"/>
    </location>
</feature>
<dbReference type="GO" id="GO:0008270">
    <property type="term" value="F:zinc ion binding"/>
    <property type="evidence" value="ECO:0007669"/>
    <property type="project" value="UniProtKB-KW"/>
</dbReference>
<dbReference type="Gene3D" id="3.30.890.10">
    <property type="entry name" value="Methyl-cpg-binding Protein 2, Chain A"/>
    <property type="match status" value="1"/>
</dbReference>
<dbReference type="PROSITE" id="PS51058">
    <property type="entry name" value="ZF_CXXC"/>
    <property type="match status" value="2"/>
</dbReference>
<evidence type="ECO:0000256" key="5">
    <source>
        <dbReference type="SAM" id="MobiDB-lite"/>
    </source>
</evidence>
<feature type="compositionally biased region" description="Basic and acidic residues" evidence="5">
    <location>
        <begin position="181"/>
        <end position="190"/>
    </location>
</feature>
<evidence type="ECO:0000256" key="3">
    <source>
        <dbReference type="ARBA" id="ARBA00022833"/>
    </source>
</evidence>
<evidence type="ECO:0000256" key="1">
    <source>
        <dbReference type="ARBA" id="ARBA00022723"/>
    </source>
</evidence>
<evidence type="ECO:0000313" key="7">
    <source>
        <dbReference type="EMBL" id="GAB0202343.1"/>
    </source>
</evidence>
<dbReference type="Proteomes" id="UP001623348">
    <property type="component" value="Unassembled WGS sequence"/>
</dbReference>
<dbReference type="InterPro" id="IPR002857">
    <property type="entry name" value="Znf_CXXC"/>
</dbReference>
<feature type="compositionally biased region" description="Acidic residues" evidence="5">
    <location>
        <begin position="262"/>
        <end position="271"/>
    </location>
</feature>
<evidence type="ECO:0000256" key="4">
    <source>
        <dbReference type="PROSITE-ProRule" id="PRU00509"/>
    </source>
</evidence>
<dbReference type="Pfam" id="PF02008">
    <property type="entry name" value="zf-CXXC"/>
    <property type="match status" value="2"/>
</dbReference>
<feature type="region of interest" description="Disordered" evidence="5">
    <location>
        <begin position="203"/>
        <end position="282"/>
    </location>
</feature>
<feature type="compositionally biased region" description="Pro residues" evidence="5">
    <location>
        <begin position="210"/>
        <end position="223"/>
    </location>
</feature>
<keyword evidence="3" id="KW-0862">Zinc</keyword>
<keyword evidence="8" id="KW-1185">Reference proteome</keyword>
<sequence length="311" mass="33627">MAEGWVECPALGPGWKRREAFRKSGATCGRTDTYYRSKIELSRFLGPDRDLRNFNFKQGLECSGPPKRVGCGACQACRIPQDCGICSACARPAPGPAPGPARPPKCLLRRCLRIVKKGLGCGSCPGCLSTEDCGSCCICLRRLQPGLKRQWRCLRRRCLRPKDEDPPDEKAPGPPPGPPPLKEELGPLPRLEDPRLGLLIASAPRLKGTPPEPSVTPRPPPPGDLGVLIAATPRVKQEQPQPSASLVPVPPRLPPAQVVVLDESEEEEEEGGGSSRVPLPLPPPPPRWPGAFLAELAEIPLPAHWGVSFYF</sequence>
<dbReference type="SUPFAM" id="SSF54171">
    <property type="entry name" value="DNA-binding domain"/>
    <property type="match status" value="1"/>
</dbReference>
<evidence type="ECO:0000256" key="2">
    <source>
        <dbReference type="ARBA" id="ARBA00022771"/>
    </source>
</evidence>
<feature type="domain" description="CXXC-type" evidence="6">
    <location>
        <begin position="113"/>
        <end position="159"/>
    </location>
</feature>
<feature type="domain" description="CXXC-type" evidence="6">
    <location>
        <begin position="64"/>
        <end position="112"/>
    </location>
</feature>
<dbReference type="InterPro" id="IPR016177">
    <property type="entry name" value="DNA-bd_dom_sf"/>
</dbReference>
<dbReference type="Pfam" id="PF01429">
    <property type="entry name" value="MBD"/>
    <property type="match status" value="1"/>
</dbReference>
<evidence type="ECO:0000313" key="8">
    <source>
        <dbReference type="Proteomes" id="UP001623348"/>
    </source>
</evidence>
<gene>
    <name evidence="7" type="ORF">GRJ2_002699900</name>
</gene>